<dbReference type="PANTHER" id="PTHR34661:SF8">
    <property type="entry name" value="ALPHA-CRYSTALLIN DOMAIN-CONTAINING PROTEIN 22.3"/>
    <property type="match status" value="1"/>
</dbReference>
<dbReference type="EMBL" id="JBJUIK010000010">
    <property type="protein sequence ID" value="KAL3516110.1"/>
    <property type="molecule type" value="Genomic_DNA"/>
</dbReference>
<dbReference type="InterPro" id="IPR039321">
    <property type="entry name" value="IDM2/3-like"/>
</dbReference>
<name>A0ABD2Z9F7_9GENT</name>
<feature type="domain" description="SHSP" evidence="3">
    <location>
        <begin position="93"/>
        <end position="214"/>
    </location>
</feature>
<feature type="region of interest" description="Disordered" evidence="2">
    <location>
        <begin position="1"/>
        <end position="28"/>
    </location>
</feature>
<dbReference type="Proteomes" id="UP001630127">
    <property type="component" value="Unassembled WGS sequence"/>
</dbReference>
<sequence>MASQSRASYSSWAPISENNGSGPDPRQTVLDVAPLKCLPPPITNVTSSPIEINPGQPFRELPAMVFITSPPTDEEWNNIITSSKSGVALTGSAAMGKVGPAIGALDIGESADEYLFRISLPGVVRDENNFTCDVQPDGEITIKGVSSTGGKKVRKNSMVFEMRTQNLCPPGEFSISFRLPGPINHEKSIRGLFGSDGIFEATVKKRLPPGRRVG</sequence>
<dbReference type="CDD" id="cd06464">
    <property type="entry name" value="ACD_sHsps-like"/>
    <property type="match status" value="1"/>
</dbReference>
<keyword evidence="5" id="KW-1185">Reference proteome</keyword>
<feature type="compositionally biased region" description="Polar residues" evidence="2">
    <location>
        <begin position="1"/>
        <end position="21"/>
    </location>
</feature>
<evidence type="ECO:0000259" key="3">
    <source>
        <dbReference type="PROSITE" id="PS01031"/>
    </source>
</evidence>
<accession>A0ABD2Z9F7</accession>
<protein>
    <recommendedName>
        <fullName evidence="3">SHSP domain-containing protein</fullName>
    </recommendedName>
</protein>
<evidence type="ECO:0000256" key="1">
    <source>
        <dbReference type="PROSITE-ProRule" id="PRU00285"/>
    </source>
</evidence>
<comment type="caution">
    <text evidence="4">The sequence shown here is derived from an EMBL/GenBank/DDBJ whole genome shotgun (WGS) entry which is preliminary data.</text>
</comment>
<proteinExistence type="inferred from homology"/>
<dbReference type="PANTHER" id="PTHR34661">
    <property type="entry name" value="INCREASED DNA METHYLATION 3"/>
    <property type="match status" value="1"/>
</dbReference>
<dbReference type="Gene3D" id="2.60.40.790">
    <property type="match status" value="1"/>
</dbReference>
<gene>
    <name evidence="4" type="ORF">ACH5RR_023012</name>
</gene>
<reference evidence="4 5" key="1">
    <citation type="submission" date="2024-11" db="EMBL/GenBank/DDBJ databases">
        <title>A near-complete genome assembly of Cinchona calisaya.</title>
        <authorList>
            <person name="Lian D.C."/>
            <person name="Zhao X.W."/>
            <person name="Wei L."/>
        </authorList>
    </citation>
    <scope>NUCLEOTIDE SEQUENCE [LARGE SCALE GENOMIC DNA]</scope>
    <source>
        <tissue evidence="4">Nenye</tissue>
    </source>
</reference>
<evidence type="ECO:0000313" key="4">
    <source>
        <dbReference type="EMBL" id="KAL3516110.1"/>
    </source>
</evidence>
<dbReference type="AlphaFoldDB" id="A0ABD2Z9F7"/>
<dbReference type="PROSITE" id="PS01031">
    <property type="entry name" value="SHSP"/>
    <property type="match status" value="1"/>
</dbReference>
<evidence type="ECO:0000313" key="5">
    <source>
        <dbReference type="Proteomes" id="UP001630127"/>
    </source>
</evidence>
<dbReference type="InterPro" id="IPR008978">
    <property type="entry name" value="HSP20-like_chaperone"/>
</dbReference>
<dbReference type="InterPro" id="IPR002068">
    <property type="entry name" value="A-crystallin/Hsp20_dom"/>
</dbReference>
<comment type="similarity">
    <text evidence="1">Belongs to the small heat shock protein (HSP20) family.</text>
</comment>
<dbReference type="SUPFAM" id="SSF49764">
    <property type="entry name" value="HSP20-like chaperones"/>
    <property type="match status" value="1"/>
</dbReference>
<organism evidence="4 5">
    <name type="scientific">Cinchona calisaya</name>
    <dbReference type="NCBI Taxonomy" id="153742"/>
    <lineage>
        <taxon>Eukaryota</taxon>
        <taxon>Viridiplantae</taxon>
        <taxon>Streptophyta</taxon>
        <taxon>Embryophyta</taxon>
        <taxon>Tracheophyta</taxon>
        <taxon>Spermatophyta</taxon>
        <taxon>Magnoliopsida</taxon>
        <taxon>eudicotyledons</taxon>
        <taxon>Gunneridae</taxon>
        <taxon>Pentapetalae</taxon>
        <taxon>asterids</taxon>
        <taxon>lamiids</taxon>
        <taxon>Gentianales</taxon>
        <taxon>Rubiaceae</taxon>
        <taxon>Cinchonoideae</taxon>
        <taxon>Cinchoneae</taxon>
        <taxon>Cinchona</taxon>
    </lineage>
</organism>
<evidence type="ECO:0000256" key="2">
    <source>
        <dbReference type="SAM" id="MobiDB-lite"/>
    </source>
</evidence>
<dbReference type="FunFam" id="2.60.40.790:FF:000049">
    <property type="entry name" value="Increased DNA methylation 3"/>
    <property type="match status" value="1"/>
</dbReference>